<gene>
    <name evidence="2" type="ORF">FGO68_gene7949</name>
</gene>
<feature type="region of interest" description="Disordered" evidence="1">
    <location>
        <begin position="403"/>
        <end position="423"/>
    </location>
</feature>
<feature type="compositionally biased region" description="Acidic residues" evidence="1">
    <location>
        <begin position="166"/>
        <end position="178"/>
    </location>
</feature>
<comment type="caution">
    <text evidence="2">The sequence shown here is derived from an EMBL/GenBank/DDBJ whole genome shotgun (WGS) entry which is preliminary data.</text>
</comment>
<dbReference type="OrthoDB" id="10629615at2759"/>
<proteinExistence type="predicted"/>
<accession>A0A8J8NNS1</accession>
<feature type="compositionally biased region" description="Basic and acidic residues" evidence="1">
    <location>
        <begin position="30"/>
        <end position="46"/>
    </location>
</feature>
<feature type="compositionally biased region" description="Basic residues" evidence="1">
    <location>
        <begin position="1"/>
        <end position="13"/>
    </location>
</feature>
<feature type="compositionally biased region" description="Polar residues" evidence="1">
    <location>
        <begin position="102"/>
        <end position="111"/>
    </location>
</feature>
<feature type="compositionally biased region" description="Basic and acidic residues" evidence="1">
    <location>
        <begin position="292"/>
        <end position="302"/>
    </location>
</feature>
<sequence length="462" mass="53084">MKKKSRGISKKGAGKQEGGDSDDSAIDFDLPVRHDSDEENKKKEQQKQQLSSVGVLGKRRATHLPVKAPPPPQPAIKAATPSEAQQPVVATEAPQPKPINLAESSYQQQQQEHLRTVERDKKIQQQKKARQEEDSDGGVNWAGNAAARNKAREAKKAGKDKMQQDIEQDAYSDDEMDMEREDEELEKILRDYNNEGKGKNQQMLDKPLDLPFYKRIQLPQHLKWMSIYSKQNESILMQEIHSLDSEIKRLKEVQVMHKEFRRFVEMPIGVMSKPCACCKQWVRKKHPNCSHQHCEKPCKKQLETPTSHPQQQHREERQHHHHHHHHVVKPPKEQIIQQQIHNVFLSTLQKIQQKQAMGGQVDSVSFDQSVLHQQTLSYLNMIGANNPFQGGQMTGIIFPMVDERNKRGRPPKKPKPVEQEQKEKQVLNQRIMDQLQQQQAAIGAQQQVAAAEVKIEQQAEQL</sequence>
<organism evidence="2 3">
    <name type="scientific">Halteria grandinella</name>
    <dbReference type="NCBI Taxonomy" id="5974"/>
    <lineage>
        <taxon>Eukaryota</taxon>
        <taxon>Sar</taxon>
        <taxon>Alveolata</taxon>
        <taxon>Ciliophora</taxon>
        <taxon>Intramacronucleata</taxon>
        <taxon>Spirotrichea</taxon>
        <taxon>Stichotrichia</taxon>
        <taxon>Sporadotrichida</taxon>
        <taxon>Halteriidae</taxon>
        <taxon>Halteria</taxon>
    </lineage>
</organism>
<evidence type="ECO:0000313" key="3">
    <source>
        <dbReference type="Proteomes" id="UP000785679"/>
    </source>
</evidence>
<feature type="region of interest" description="Disordered" evidence="1">
    <location>
        <begin position="1"/>
        <end position="178"/>
    </location>
</feature>
<dbReference type="AlphaFoldDB" id="A0A8J8NNS1"/>
<protein>
    <submittedName>
        <fullName evidence="2">Uncharacterized protein</fullName>
    </submittedName>
</protein>
<dbReference type="Proteomes" id="UP000785679">
    <property type="component" value="Unassembled WGS sequence"/>
</dbReference>
<name>A0A8J8NNS1_HALGN</name>
<feature type="compositionally biased region" description="Basic residues" evidence="1">
    <location>
        <begin position="319"/>
        <end position="329"/>
    </location>
</feature>
<evidence type="ECO:0000256" key="1">
    <source>
        <dbReference type="SAM" id="MobiDB-lite"/>
    </source>
</evidence>
<feature type="compositionally biased region" description="Basic and acidic residues" evidence="1">
    <location>
        <begin position="150"/>
        <end position="164"/>
    </location>
</feature>
<reference evidence="2" key="1">
    <citation type="submission" date="2019-06" db="EMBL/GenBank/DDBJ databases">
        <authorList>
            <person name="Zheng W."/>
        </authorList>
    </citation>
    <scope>NUCLEOTIDE SEQUENCE</scope>
    <source>
        <strain evidence="2">QDHG01</strain>
    </source>
</reference>
<evidence type="ECO:0000313" key="2">
    <source>
        <dbReference type="EMBL" id="TNV79072.1"/>
    </source>
</evidence>
<dbReference type="EMBL" id="RRYP01009435">
    <property type="protein sequence ID" value="TNV79072.1"/>
    <property type="molecule type" value="Genomic_DNA"/>
</dbReference>
<keyword evidence="3" id="KW-1185">Reference proteome</keyword>
<feature type="region of interest" description="Disordered" evidence="1">
    <location>
        <begin position="289"/>
        <end position="331"/>
    </location>
</feature>
<feature type="compositionally biased region" description="Basic and acidic residues" evidence="1">
    <location>
        <begin position="112"/>
        <end position="123"/>
    </location>
</feature>